<dbReference type="GO" id="GO:0008237">
    <property type="term" value="F:metallopeptidase activity"/>
    <property type="evidence" value="ECO:0007669"/>
    <property type="project" value="InterPro"/>
</dbReference>
<comment type="subcellular location">
    <subcellularLocation>
        <location evidence="2">Cytoplasm</location>
    </subcellularLocation>
    <subcellularLocation>
        <location evidence="2">Nucleus</location>
    </subcellularLocation>
</comment>
<dbReference type="EMBL" id="CDMZ01001118">
    <property type="protein sequence ID" value="CEM27601.1"/>
    <property type="molecule type" value="Genomic_DNA"/>
</dbReference>
<comment type="similarity">
    <text evidence="1 2">Belongs to the peptidase M67A family. CSN6 subfamily.</text>
</comment>
<dbReference type="InterPro" id="IPR024969">
    <property type="entry name" value="EIF3F/CSN6-like_C"/>
</dbReference>
<protein>
    <recommendedName>
        <fullName evidence="2">COP9 signalosome complex subunit 6</fullName>
    </recommendedName>
</protein>
<dbReference type="GO" id="GO:0000338">
    <property type="term" value="P:protein deneddylation"/>
    <property type="evidence" value="ECO:0007669"/>
    <property type="project" value="InterPro"/>
</dbReference>
<feature type="domain" description="EIF3F/CSN6-like C-terminal" evidence="4">
    <location>
        <begin position="185"/>
        <end position="297"/>
    </location>
</feature>
<gene>
    <name evidence="5" type="ORF">Cvel_21449</name>
</gene>
<evidence type="ECO:0000256" key="2">
    <source>
        <dbReference type="RuleBase" id="RU367006"/>
    </source>
</evidence>
<dbReference type="Gene3D" id="3.40.140.10">
    <property type="entry name" value="Cytidine Deaminase, domain 2"/>
    <property type="match status" value="1"/>
</dbReference>
<reference evidence="5" key="1">
    <citation type="submission" date="2014-11" db="EMBL/GenBank/DDBJ databases">
        <authorList>
            <person name="Otto D Thomas"/>
            <person name="Naeem Raeece"/>
        </authorList>
    </citation>
    <scope>NUCLEOTIDE SEQUENCE</scope>
</reference>
<dbReference type="Pfam" id="PF01398">
    <property type="entry name" value="JAB"/>
    <property type="match status" value="1"/>
</dbReference>
<accession>A0A0G4GEK1</accession>
<dbReference type="Pfam" id="PF13012">
    <property type="entry name" value="MitMem_reg"/>
    <property type="match status" value="1"/>
</dbReference>
<proteinExistence type="inferred from homology"/>
<dbReference type="VEuPathDB" id="CryptoDB:Cvel_21449"/>
<dbReference type="CDD" id="cd08063">
    <property type="entry name" value="MPN_CSN6"/>
    <property type="match status" value="1"/>
</dbReference>
<dbReference type="PhylomeDB" id="A0A0G4GEK1"/>
<dbReference type="GO" id="GO:0005737">
    <property type="term" value="C:cytoplasm"/>
    <property type="evidence" value="ECO:0007669"/>
    <property type="project" value="UniProtKB-SubCell"/>
</dbReference>
<dbReference type="PANTHER" id="PTHR10540:SF8">
    <property type="entry name" value="COP9 SIGNALOSOME COMPLEX SUBUNIT 6"/>
    <property type="match status" value="1"/>
</dbReference>
<dbReference type="InterPro" id="IPR033859">
    <property type="entry name" value="MPN_CSN6"/>
</dbReference>
<dbReference type="PANTHER" id="PTHR10540">
    <property type="entry name" value="EUKARYOTIC TRANSLATION INITIATION FACTOR 3 SUBUNIT F-RELATED"/>
    <property type="match status" value="1"/>
</dbReference>
<dbReference type="GO" id="GO:0008180">
    <property type="term" value="C:COP9 signalosome"/>
    <property type="evidence" value="ECO:0007669"/>
    <property type="project" value="UniProtKB-UniRule"/>
</dbReference>
<evidence type="ECO:0000259" key="4">
    <source>
        <dbReference type="Pfam" id="PF13012"/>
    </source>
</evidence>
<feature type="domain" description="JAB1/MPN/MOV34 metalloenzyme" evidence="3">
    <location>
        <begin position="16"/>
        <end position="118"/>
    </location>
</feature>
<dbReference type="InterPro" id="IPR000555">
    <property type="entry name" value="JAMM/MPN+_dom"/>
</dbReference>
<dbReference type="AlphaFoldDB" id="A0A0G4GEK1"/>
<evidence type="ECO:0000259" key="3">
    <source>
        <dbReference type="Pfam" id="PF01398"/>
    </source>
</evidence>
<comment type="function">
    <text evidence="2">Component of the COP9 signalosome complex (CSN), a complex involved in various cellular and developmental processes.</text>
</comment>
<keyword evidence="2" id="KW-0963">Cytoplasm</keyword>
<name>A0A0G4GEK1_9ALVE</name>
<organism evidence="5">
    <name type="scientific">Chromera velia CCMP2878</name>
    <dbReference type="NCBI Taxonomy" id="1169474"/>
    <lineage>
        <taxon>Eukaryota</taxon>
        <taxon>Sar</taxon>
        <taxon>Alveolata</taxon>
        <taxon>Colpodellida</taxon>
        <taxon>Chromeraceae</taxon>
        <taxon>Chromera</taxon>
    </lineage>
</organism>
<keyword evidence="2" id="KW-0539">Nucleus</keyword>
<evidence type="ECO:0000313" key="5">
    <source>
        <dbReference type="EMBL" id="CEM27601.1"/>
    </source>
</evidence>
<sequence length="315" mass="34525">MAAAAAAEGETGLGSAEVYLHPLVLMNVSDHVTRHKAMASMPSSSMTGPGNRVHGVLIGTFEGRRLDIHTSFELQTADNRGDGTAVIDDEFFQTRLQQYAEVFPNYELVGWYSVGREPCAEDYEKLRETFEVLNASPFLLLLDPEPPTVSQALPVKVYEKRSTPNADGTMGTSLVPVAIKIDMLEAERIALNHAAKDTTASESFQSDYATHLKGTTNAVLMLQSRIKVLDEFLGRVESGAIPRPHHMLRELKAMCRSMSATASPNFVRDLLEEKTDAQVVTNLATITKTAAQLADLIEAFGIGQEKKSHKRGWHA</sequence>
<keyword evidence="2" id="KW-0736">Signalosome</keyword>
<evidence type="ECO:0000256" key="1">
    <source>
        <dbReference type="ARBA" id="ARBA00010893"/>
    </source>
</evidence>